<feature type="transmembrane region" description="Helical" evidence="1">
    <location>
        <begin position="41"/>
        <end position="60"/>
    </location>
</feature>
<evidence type="ECO:0000313" key="3">
    <source>
        <dbReference type="Proteomes" id="UP000237865"/>
    </source>
</evidence>
<name>A0A2S5REI7_9MOLU</name>
<feature type="transmembrane region" description="Helical" evidence="1">
    <location>
        <begin position="181"/>
        <end position="198"/>
    </location>
</feature>
<organism evidence="2 3">
    <name type="scientific">Williamsoniiplasma lucivorax</name>
    <dbReference type="NCBI Taxonomy" id="209274"/>
    <lineage>
        <taxon>Bacteria</taxon>
        <taxon>Bacillati</taxon>
        <taxon>Mycoplasmatota</taxon>
        <taxon>Mollicutes</taxon>
        <taxon>Entomoplasmatales</taxon>
        <taxon>Williamsoniiplasma</taxon>
    </lineage>
</organism>
<proteinExistence type="predicted"/>
<dbReference type="Proteomes" id="UP000237865">
    <property type="component" value="Unassembled WGS sequence"/>
</dbReference>
<protein>
    <submittedName>
        <fullName evidence="2">Uncharacterized protein</fullName>
    </submittedName>
</protein>
<feature type="transmembrane region" description="Helical" evidence="1">
    <location>
        <begin position="151"/>
        <end position="174"/>
    </location>
</feature>
<accession>A0A2S5REI7</accession>
<sequence length="615" mass="72067">MKTITDASTHALPNKKKHKNRKVNLYHLTKYFTKLILVDKAFLALSAIFVALTCVFAILVSTSEQKIVMLNWYFLINVVLLFVLLTRLVTYFLHNKFADQTLTIILQQKTPRIFVFTSIWLSIFLITTLLQCATSALIIGINVNNLPAVRYLFINLVMQVVSIIFIMAFISLITMLLKQQIISIILSFILLSIFLASLPQQLFNSKMETINITLVKEDKSEIRYKASEINHAFVLNENIKKGQIKFPHLSKYINDFYVNNKFTRSNYDEKEVLQNRLKMWNELGIINPNTETLLIDGKDNIDLKIKSVKLKEMVQDDKFTNKDVVNVSLTFKNAFKSIKDINQVYKQTTNKKHKLVLKDLIEFFGYYNTYLKTTLPKNATVEKVEHEFWKLNFREFGKYLSLQIGTEADSNSILKNDKAQKTIDNSLFLPYFVNNYYSQSKNDLLLFYNDVFDDQVYAQNYINLMNAFEKKMHTELFMRVLEENFINQTSDYVTITNAAIVNDQNYRDYVNYVDNHQLLTTLLFPASINSFFEEKAGKEWNKYWFALNTRSTIDFTNQDNFFFTKMKFKFANNPKTKKLTQVIKPNMNIYIYIQVGFFLIAMFGSAYIFVRKDLK</sequence>
<dbReference type="STRING" id="1399797.GCA_000518285_00698"/>
<dbReference type="AlphaFoldDB" id="A0A2S5REI7"/>
<keyword evidence="3" id="KW-1185">Reference proteome</keyword>
<evidence type="ECO:0000256" key="1">
    <source>
        <dbReference type="SAM" id="Phobius"/>
    </source>
</evidence>
<dbReference type="EMBL" id="PHNE01000001">
    <property type="protein sequence ID" value="PPE05720.1"/>
    <property type="molecule type" value="Genomic_DNA"/>
</dbReference>
<dbReference type="RefSeq" id="WP_028126567.1">
    <property type="nucleotide sequence ID" value="NZ_PHNE01000001.1"/>
</dbReference>
<reference evidence="2 3" key="1">
    <citation type="submission" date="2017-11" db="EMBL/GenBank/DDBJ databases">
        <title>Genome sequence of Entomoplasma lucivorax PIPN-2 (ATCC 49196).</title>
        <authorList>
            <person name="Lo W.-S."/>
            <person name="Gasparich G.E."/>
            <person name="Kuo C.-H."/>
        </authorList>
    </citation>
    <scope>NUCLEOTIDE SEQUENCE [LARGE SCALE GENOMIC DNA]</scope>
    <source>
        <strain evidence="2 3">PIPN-2</strain>
    </source>
</reference>
<feature type="transmembrane region" description="Helical" evidence="1">
    <location>
        <begin position="113"/>
        <end position="139"/>
    </location>
</feature>
<keyword evidence="1" id="KW-0812">Transmembrane</keyword>
<evidence type="ECO:0000313" key="2">
    <source>
        <dbReference type="EMBL" id="PPE05720.1"/>
    </source>
</evidence>
<comment type="caution">
    <text evidence="2">The sequence shown here is derived from an EMBL/GenBank/DDBJ whole genome shotgun (WGS) entry which is preliminary data.</text>
</comment>
<keyword evidence="1" id="KW-0472">Membrane</keyword>
<feature type="transmembrane region" description="Helical" evidence="1">
    <location>
        <begin position="72"/>
        <end position="93"/>
    </location>
</feature>
<keyword evidence="1" id="KW-1133">Transmembrane helix</keyword>
<gene>
    <name evidence="2" type="ORF">ELUCI_v1c00060</name>
</gene>
<feature type="transmembrane region" description="Helical" evidence="1">
    <location>
        <begin position="589"/>
        <end position="610"/>
    </location>
</feature>